<evidence type="ECO:0000259" key="1">
    <source>
        <dbReference type="Pfam" id="PF00117"/>
    </source>
</evidence>
<dbReference type="PANTHER" id="PTHR42695">
    <property type="entry name" value="GLUTAMINE AMIDOTRANSFERASE YLR126C-RELATED"/>
    <property type="match status" value="1"/>
</dbReference>
<dbReference type="Gene3D" id="3.40.50.880">
    <property type="match status" value="1"/>
</dbReference>
<protein>
    <submittedName>
        <fullName evidence="2">Putative glutamine amidotransferase-like protein</fullName>
    </submittedName>
</protein>
<dbReference type="GO" id="GO:0005829">
    <property type="term" value="C:cytosol"/>
    <property type="evidence" value="ECO:0007669"/>
    <property type="project" value="TreeGrafter"/>
</dbReference>
<dbReference type="InterPro" id="IPR017926">
    <property type="entry name" value="GATASE"/>
</dbReference>
<evidence type="ECO:0000313" key="2">
    <source>
        <dbReference type="EMBL" id="KZN92473.1"/>
    </source>
</evidence>
<dbReference type="AlphaFoldDB" id="A0A167X6Q1"/>
<keyword evidence="2" id="KW-0808">Transferase</keyword>
<accession>A0A167X6Q1</accession>
<dbReference type="PANTHER" id="PTHR42695:SF5">
    <property type="entry name" value="GLUTAMINE AMIDOTRANSFERASE YLR126C-RELATED"/>
    <property type="match status" value="1"/>
</dbReference>
<dbReference type="Proteomes" id="UP000076449">
    <property type="component" value="Chromosome I"/>
</dbReference>
<dbReference type="InterPro" id="IPR029062">
    <property type="entry name" value="Class_I_gatase-like"/>
</dbReference>
<dbReference type="Pfam" id="PF00117">
    <property type="entry name" value="GATase"/>
    <property type="match status" value="1"/>
</dbReference>
<reference evidence="2" key="1">
    <citation type="journal article" date="2014" name="Genome Announc.">
        <title>Complete sequencing and chromosome-scale genome assembly of the industrial progenitor strain P2niaD18 from the penicillin producer Penicillium chrysogenum.</title>
        <authorList>
            <person name="Specht T."/>
            <person name="Dahlmann T.A."/>
            <person name="Zadra I."/>
            <person name="Kurnsteiner H."/>
            <person name="Kuck U."/>
        </authorList>
    </citation>
    <scope>NUCLEOTIDE SEQUENCE [LARGE SCALE GENOMIC DNA]</scope>
    <source>
        <strain evidence="2">P2niaD18</strain>
    </source>
</reference>
<dbReference type="GO" id="GO:0005634">
    <property type="term" value="C:nucleus"/>
    <property type="evidence" value="ECO:0007669"/>
    <property type="project" value="TreeGrafter"/>
</dbReference>
<proteinExistence type="predicted"/>
<gene>
    <name evidence="2" type="ORF">EN45_026310</name>
</gene>
<dbReference type="SUPFAM" id="SSF52317">
    <property type="entry name" value="Class I glutamine amidotransferase-like"/>
    <property type="match status" value="1"/>
</dbReference>
<dbReference type="CDD" id="cd01741">
    <property type="entry name" value="GATase1_1"/>
    <property type="match status" value="1"/>
</dbReference>
<sequence>MSRPTPLRIAVLINTPSDDYDFWTDVRQAWQESFAKVAPNAEVDFYDPVFERAFPDASKYDLIALSGGKADASSSDPWVLGVLDFVRTVVRDHPKTKILGVCWGHQAVARALGGEVGAVPTGPIAAIQDIALTDAGKKFLTFATSAGSYRAPEFHVREVIKPAPGFIHLASNHECFINEANTVLSFQAHPEISNRLAKKMLLADDKEYNGNSTAEQLKAEVQKLDQPTDGVKLLKRVIQWLDE</sequence>
<feature type="domain" description="Glutamine amidotransferase" evidence="1">
    <location>
        <begin position="32"/>
        <end position="204"/>
    </location>
</feature>
<keyword evidence="2" id="KW-0315">Glutamine amidotransferase</keyword>
<organism evidence="2">
    <name type="scientific">Penicillium chrysogenum</name>
    <name type="common">Penicillium notatum</name>
    <dbReference type="NCBI Taxonomy" id="5076"/>
    <lineage>
        <taxon>Eukaryota</taxon>
        <taxon>Fungi</taxon>
        <taxon>Dikarya</taxon>
        <taxon>Ascomycota</taxon>
        <taxon>Pezizomycotina</taxon>
        <taxon>Eurotiomycetes</taxon>
        <taxon>Eurotiomycetidae</taxon>
        <taxon>Eurotiales</taxon>
        <taxon>Aspergillaceae</taxon>
        <taxon>Penicillium</taxon>
        <taxon>Penicillium chrysogenum species complex</taxon>
    </lineage>
</organism>
<dbReference type="PROSITE" id="PS51273">
    <property type="entry name" value="GATASE_TYPE_1"/>
    <property type="match status" value="1"/>
</dbReference>
<name>A0A167X6Q1_PENCH</name>
<dbReference type="GO" id="GO:0016740">
    <property type="term" value="F:transferase activity"/>
    <property type="evidence" value="ECO:0007669"/>
    <property type="project" value="UniProtKB-KW"/>
</dbReference>
<dbReference type="InterPro" id="IPR044992">
    <property type="entry name" value="ChyE-like"/>
</dbReference>
<dbReference type="EMBL" id="CM002798">
    <property type="protein sequence ID" value="KZN92473.1"/>
    <property type="molecule type" value="Genomic_DNA"/>
</dbReference>